<dbReference type="PROSITE" id="PS01124">
    <property type="entry name" value="HTH_ARAC_FAMILY_2"/>
    <property type="match status" value="1"/>
</dbReference>
<dbReference type="EMBL" id="FNCG01000007">
    <property type="protein sequence ID" value="SDH20732.1"/>
    <property type="molecule type" value="Genomic_DNA"/>
</dbReference>
<evidence type="ECO:0000313" key="6">
    <source>
        <dbReference type="Proteomes" id="UP000199705"/>
    </source>
</evidence>
<reference evidence="6" key="1">
    <citation type="submission" date="2016-10" db="EMBL/GenBank/DDBJ databases">
        <authorList>
            <person name="Varghese N."/>
            <person name="Submissions S."/>
        </authorList>
    </citation>
    <scope>NUCLEOTIDE SEQUENCE [LARGE SCALE GENOMIC DNA]</scope>
    <source>
        <strain evidence="6">Gh-67</strain>
    </source>
</reference>
<dbReference type="GO" id="GO:0043565">
    <property type="term" value="F:sequence-specific DNA binding"/>
    <property type="evidence" value="ECO:0007669"/>
    <property type="project" value="InterPro"/>
</dbReference>
<keyword evidence="1" id="KW-0805">Transcription regulation</keyword>
<accession>A0A1G8AIC3</accession>
<dbReference type="Gene3D" id="1.10.10.60">
    <property type="entry name" value="Homeodomain-like"/>
    <property type="match status" value="1"/>
</dbReference>
<dbReference type="RefSeq" id="WP_091168935.1">
    <property type="nucleotide sequence ID" value="NZ_FNCG01000007.1"/>
</dbReference>
<dbReference type="Proteomes" id="UP000199705">
    <property type="component" value="Unassembled WGS sequence"/>
</dbReference>
<keyword evidence="2" id="KW-0238">DNA-binding</keyword>
<evidence type="ECO:0000256" key="3">
    <source>
        <dbReference type="ARBA" id="ARBA00023163"/>
    </source>
</evidence>
<dbReference type="PANTHER" id="PTHR43280">
    <property type="entry name" value="ARAC-FAMILY TRANSCRIPTIONAL REGULATOR"/>
    <property type="match status" value="1"/>
</dbReference>
<organism evidence="5 6">
    <name type="scientific">Mucilaginibacter gossypii</name>
    <dbReference type="NCBI Taxonomy" id="551996"/>
    <lineage>
        <taxon>Bacteria</taxon>
        <taxon>Pseudomonadati</taxon>
        <taxon>Bacteroidota</taxon>
        <taxon>Sphingobacteriia</taxon>
        <taxon>Sphingobacteriales</taxon>
        <taxon>Sphingobacteriaceae</taxon>
        <taxon>Mucilaginibacter</taxon>
    </lineage>
</organism>
<keyword evidence="3" id="KW-0804">Transcription</keyword>
<dbReference type="SMART" id="SM00342">
    <property type="entry name" value="HTH_ARAC"/>
    <property type="match status" value="1"/>
</dbReference>
<feature type="domain" description="HTH araC/xylS-type" evidence="4">
    <location>
        <begin position="198"/>
        <end position="304"/>
    </location>
</feature>
<dbReference type="Pfam" id="PF02311">
    <property type="entry name" value="AraC_binding"/>
    <property type="match status" value="1"/>
</dbReference>
<sequence length="310" mass="36035">MSEIKAFETLRDQYREMGLSTDLMDADADFTIFRLADAFGDRLPFVSPVHRLNFFVFLFVKQGKGRYTIDEHTFPLEPGTVYFTNPGHLRSYVWENTDEVYLITLGESFLKENVNADVFEEFPFLLSETFPGRVLPSDAFLGIERIYEQIYDEYTQRSLFRMRIIAALFVALLLKLKEYFWLDYNPIYEGNRSSLIVKNFKRQLEHHYRQLGEGRASQVFRVQDYADAQYLHPNYLSTVIKSKTGRSISAWIADKTVSESKSLLQNTNLSVKEIAYRLGFSETAHFSNFFKKHAKLSPAAYRMDKTAVGS</sequence>
<dbReference type="Gene3D" id="2.60.120.10">
    <property type="entry name" value="Jelly Rolls"/>
    <property type="match status" value="1"/>
</dbReference>
<evidence type="ECO:0000313" key="5">
    <source>
        <dbReference type="EMBL" id="SDH20732.1"/>
    </source>
</evidence>
<dbReference type="PRINTS" id="PR00032">
    <property type="entry name" value="HTHARAC"/>
</dbReference>
<name>A0A1G8AIC3_9SPHI</name>
<evidence type="ECO:0000259" key="4">
    <source>
        <dbReference type="PROSITE" id="PS01124"/>
    </source>
</evidence>
<dbReference type="InterPro" id="IPR003313">
    <property type="entry name" value="AraC-bd"/>
</dbReference>
<dbReference type="SUPFAM" id="SSF51215">
    <property type="entry name" value="Regulatory protein AraC"/>
    <property type="match status" value="1"/>
</dbReference>
<dbReference type="SUPFAM" id="SSF46689">
    <property type="entry name" value="Homeodomain-like"/>
    <property type="match status" value="1"/>
</dbReference>
<dbReference type="Pfam" id="PF12833">
    <property type="entry name" value="HTH_18"/>
    <property type="match status" value="1"/>
</dbReference>
<dbReference type="InterPro" id="IPR037923">
    <property type="entry name" value="HTH-like"/>
</dbReference>
<dbReference type="InterPro" id="IPR014710">
    <property type="entry name" value="RmlC-like_jellyroll"/>
</dbReference>
<proteinExistence type="predicted"/>
<dbReference type="InterPro" id="IPR020449">
    <property type="entry name" value="Tscrpt_reg_AraC-type_HTH"/>
</dbReference>
<protein>
    <submittedName>
        <fullName evidence="5">AraC-like ligand binding domain-containing protein</fullName>
    </submittedName>
</protein>
<dbReference type="InterPro" id="IPR009057">
    <property type="entry name" value="Homeodomain-like_sf"/>
</dbReference>
<keyword evidence="6" id="KW-1185">Reference proteome</keyword>
<gene>
    <name evidence="5" type="ORF">SAMN05192573_107209</name>
</gene>
<dbReference type="STRING" id="551996.SAMN05192573_107209"/>
<dbReference type="InterPro" id="IPR018060">
    <property type="entry name" value="HTH_AraC"/>
</dbReference>
<dbReference type="GO" id="GO:0003700">
    <property type="term" value="F:DNA-binding transcription factor activity"/>
    <property type="evidence" value="ECO:0007669"/>
    <property type="project" value="InterPro"/>
</dbReference>
<evidence type="ECO:0000256" key="1">
    <source>
        <dbReference type="ARBA" id="ARBA00023015"/>
    </source>
</evidence>
<evidence type="ECO:0000256" key="2">
    <source>
        <dbReference type="ARBA" id="ARBA00023125"/>
    </source>
</evidence>
<dbReference type="AlphaFoldDB" id="A0A1G8AIC3"/>
<dbReference type="PANTHER" id="PTHR43280:SF32">
    <property type="entry name" value="TRANSCRIPTIONAL REGULATORY PROTEIN"/>
    <property type="match status" value="1"/>
</dbReference>